<dbReference type="VEuPathDB" id="PlasmoDB:PRELSG_1403900"/>
<accession>A0A1J1HB68</accession>
<keyword evidence="2" id="KW-1185">Reference proteome</keyword>
<dbReference type="GeneID" id="39738469"/>
<dbReference type="AlphaFoldDB" id="A0A1J1HB68"/>
<name>A0A1J1HB68_PLARL</name>
<evidence type="ECO:0000313" key="1">
    <source>
        <dbReference type="EMBL" id="CRH02309.1"/>
    </source>
</evidence>
<dbReference type="KEGG" id="prel:PRELSG_1403900"/>
<sequence length="131" mass="16029">MHNPFFSMFIKNLSYFKMFVERKEKNKLYSFLINKISTKITTEKMTKPELRIYEINNTLNNFKKDILINEKATNICNAFNNYINIPDTNIHKEYNKKKILYFKWKARKSYKKRVLNLPSTKSRRRYAQKNR</sequence>
<evidence type="ECO:0000313" key="2">
    <source>
        <dbReference type="Proteomes" id="UP000220158"/>
    </source>
</evidence>
<organism evidence="1 2">
    <name type="scientific">Plasmodium relictum</name>
    <dbReference type="NCBI Taxonomy" id="85471"/>
    <lineage>
        <taxon>Eukaryota</taxon>
        <taxon>Sar</taxon>
        <taxon>Alveolata</taxon>
        <taxon>Apicomplexa</taxon>
        <taxon>Aconoidasida</taxon>
        <taxon>Haemosporida</taxon>
        <taxon>Plasmodiidae</taxon>
        <taxon>Plasmodium</taxon>
        <taxon>Plasmodium (Haemamoeba)</taxon>
    </lineage>
</organism>
<gene>
    <name evidence="1" type="ORF">PRELSG_1403900</name>
</gene>
<dbReference type="Proteomes" id="UP000220158">
    <property type="component" value="Chromosome 14"/>
</dbReference>
<protein>
    <submittedName>
        <fullName evidence="1">Uncharacterized protein</fullName>
    </submittedName>
</protein>
<reference evidence="1 2" key="1">
    <citation type="submission" date="2015-04" db="EMBL/GenBank/DDBJ databases">
        <authorList>
            <consortium name="Pathogen Informatics"/>
        </authorList>
    </citation>
    <scope>NUCLEOTIDE SEQUENCE [LARGE SCALE GENOMIC DNA]</scope>
    <source>
        <strain evidence="1 2">SGS1</strain>
    </source>
</reference>
<dbReference type="OrthoDB" id="374158at2759"/>
<dbReference type="OMA" id="KCTISTN"/>
<dbReference type="EMBL" id="LN835309">
    <property type="protein sequence ID" value="CRH02309.1"/>
    <property type="molecule type" value="Genomic_DNA"/>
</dbReference>
<dbReference type="RefSeq" id="XP_028534830.1">
    <property type="nucleotide sequence ID" value="XM_028679081.1"/>
</dbReference>
<proteinExistence type="predicted"/>